<dbReference type="STRING" id="641526.ADIWIN_3792"/>
<evidence type="ECO:0000313" key="1">
    <source>
        <dbReference type="EMBL" id="EPR70110.1"/>
    </source>
</evidence>
<dbReference type="eggNOG" id="COG3931">
    <property type="taxonomic scope" value="Bacteria"/>
</dbReference>
<reference evidence="1 2" key="1">
    <citation type="journal article" date="2013" name="Genome Announc.">
        <title>Draft Genome Sequence of Winogradskyella psychrotolerans RS-3T, Isolated from the Marine Transect of Kongsfjorden, Ny-Alesund, Svalbard, Arctic Ocean.</title>
        <authorList>
            <person name="Kumar Pinnaka A."/>
            <person name="Ara S."/>
            <person name="Singh A."/>
            <person name="Shivaji S."/>
        </authorList>
    </citation>
    <scope>NUCLEOTIDE SEQUENCE [LARGE SCALE GENOMIC DNA]</scope>
    <source>
        <strain evidence="1 2">RS-3</strain>
    </source>
</reference>
<evidence type="ECO:0000313" key="2">
    <source>
        <dbReference type="Proteomes" id="UP000014962"/>
    </source>
</evidence>
<keyword evidence="2" id="KW-1185">Reference proteome</keyword>
<dbReference type="RefSeq" id="WP_020896621.1">
    <property type="nucleotide sequence ID" value="NZ_ATMR01000203.1"/>
</dbReference>
<gene>
    <name evidence="1" type="ORF">ADIWIN_3792</name>
</gene>
<protein>
    <recommendedName>
        <fullName evidence="3">N-formylglutamate amidohydrolase</fullName>
    </recommendedName>
</protein>
<dbReference type="Pfam" id="PF05013">
    <property type="entry name" value="FGase"/>
    <property type="match status" value="1"/>
</dbReference>
<dbReference type="InterPro" id="IPR007709">
    <property type="entry name" value="N-FG_amidohydro"/>
</dbReference>
<dbReference type="SUPFAM" id="SSF53187">
    <property type="entry name" value="Zn-dependent exopeptidases"/>
    <property type="match status" value="1"/>
</dbReference>
<dbReference type="PATRIC" id="fig|641526.4.peg.3763"/>
<name>S7VIR5_9FLAO</name>
<dbReference type="EMBL" id="ATMR01000203">
    <property type="protein sequence ID" value="EPR70110.1"/>
    <property type="molecule type" value="Genomic_DNA"/>
</dbReference>
<organism evidence="1 2">
    <name type="scientific">Winogradskyella psychrotolerans RS-3</name>
    <dbReference type="NCBI Taxonomy" id="641526"/>
    <lineage>
        <taxon>Bacteria</taxon>
        <taxon>Pseudomonadati</taxon>
        <taxon>Bacteroidota</taxon>
        <taxon>Flavobacteriia</taxon>
        <taxon>Flavobacteriales</taxon>
        <taxon>Flavobacteriaceae</taxon>
        <taxon>Winogradskyella</taxon>
    </lineage>
</organism>
<dbReference type="Proteomes" id="UP000014962">
    <property type="component" value="Unassembled WGS sequence"/>
</dbReference>
<sequence>MKLILTCEHGGNNIPEAFKKHFNEAILKTHRGYDLGALDLFQQLEPLSDASYFSTTSRLLVELNRSLFSKQLFSEFSNGLSKNEKSEILKKYYFPYRTEIEYKIAEYIRSKQQVLHLSIHSFTSNLNGDERKGDIGLLYDSRHKKEQEFCKQFKANLLQQNPNLNVRFNYPYLGKADGFTTFLRKQFPTNYLGIEIEVNQKFATENSMNSVLKQTILNTLKVLKSNHNLET</sequence>
<dbReference type="OrthoDB" id="9815326at2"/>
<proteinExistence type="predicted"/>
<evidence type="ECO:0008006" key="3">
    <source>
        <dbReference type="Google" id="ProtNLM"/>
    </source>
</evidence>
<dbReference type="AlphaFoldDB" id="S7VIR5"/>
<accession>S7VIR5</accession>
<dbReference type="Gene3D" id="3.40.630.40">
    <property type="entry name" value="Zn-dependent exopeptidases"/>
    <property type="match status" value="1"/>
</dbReference>
<comment type="caution">
    <text evidence="1">The sequence shown here is derived from an EMBL/GenBank/DDBJ whole genome shotgun (WGS) entry which is preliminary data.</text>
</comment>